<comment type="caution">
    <text evidence="1">The sequence shown here is derived from an EMBL/GenBank/DDBJ whole genome shotgun (WGS) entry which is preliminary data.</text>
</comment>
<dbReference type="RefSeq" id="WP_002598158.1">
    <property type="nucleotide sequence ID" value="NZ_LTAY01000081.1"/>
</dbReference>
<sequence length="64" mass="7250">MSKKLIVLIILILFIVVGSITYKTINDDKYKAYQNNNSVSSKKTIEAVTKEINLENSKNFNVAK</sequence>
<reference evidence="1 2" key="1">
    <citation type="submission" date="2016-02" db="EMBL/GenBank/DDBJ databases">
        <title>Genome sequence of Clostridium thermobutyricum DSM 4928.</title>
        <authorList>
            <person name="Poehlein A."/>
            <person name="Daniel R."/>
        </authorList>
    </citation>
    <scope>NUCLEOTIDE SEQUENCE [LARGE SCALE GENOMIC DNA]</scope>
    <source>
        <strain evidence="1 2">DSM 4928</strain>
    </source>
</reference>
<protein>
    <submittedName>
        <fullName evidence="1">Uncharacterized protein</fullName>
    </submittedName>
</protein>
<organism evidence="1 2">
    <name type="scientific">Clostridium thermobutyricum DSM 4928</name>
    <dbReference type="NCBI Taxonomy" id="1121339"/>
    <lineage>
        <taxon>Bacteria</taxon>
        <taxon>Bacillati</taxon>
        <taxon>Bacillota</taxon>
        <taxon>Clostridia</taxon>
        <taxon>Eubacteriales</taxon>
        <taxon>Clostridiaceae</taxon>
        <taxon>Clostridium</taxon>
    </lineage>
</organism>
<dbReference type="Proteomes" id="UP000191448">
    <property type="component" value="Unassembled WGS sequence"/>
</dbReference>
<name>A0A1V4ST92_9CLOT</name>
<proteinExistence type="predicted"/>
<dbReference type="EMBL" id="LTAY01000081">
    <property type="protein sequence ID" value="OPX46511.1"/>
    <property type="molecule type" value="Genomic_DNA"/>
</dbReference>
<gene>
    <name evidence="1" type="ORF">CLTHE_27320</name>
</gene>
<evidence type="ECO:0000313" key="2">
    <source>
        <dbReference type="Proteomes" id="UP000191448"/>
    </source>
</evidence>
<accession>A0A1V4ST92</accession>
<evidence type="ECO:0000313" key="1">
    <source>
        <dbReference type="EMBL" id="OPX46511.1"/>
    </source>
</evidence>
<dbReference type="AlphaFoldDB" id="A0A1V4ST92"/>